<dbReference type="AlphaFoldDB" id="A0A3M7S9A5"/>
<evidence type="ECO:0000313" key="2">
    <source>
        <dbReference type="Proteomes" id="UP000276133"/>
    </source>
</evidence>
<dbReference type="Proteomes" id="UP000276133">
    <property type="component" value="Unassembled WGS sequence"/>
</dbReference>
<proteinExistence type="predicted"/>
<organism evidence="1 2">
    <name type="scientific">Brachionus plicatilis</name>
    <name type="common">Marine rotifer</name>
    <name type="synonym">Brachionus muelleri</name>
    <dbReference type="NCBI Taxonomy" id="10195"/>
    <lineage>
        <taxon>Eukaryota</taxon>
        <taxon>Metazoa</taxon>
        <taxon>Spiralia</taxon>
        <taxon>Gnathifera</taxon>
        <taxon>Rotifera</taxon>
        <taxon>Eurotatoria</taxon>
        <taxon>Monogononta</taxon>
        <taxon>Pseudotrocha</taxon>
        <taxon>Ploima</taxon>
        <taxon>Brachionidae</taxon>
        <taxon>Brachionus</taxon>
    </lineage>
</organism>
<protein>
    <submittedName>
        <fullName evidence="1">Uncharacterized protein</fullName>
    </submittedName>
</protein>
<keyword evidence="2" id="KW-1185">Reference proteome</keyword>
<dbReference type="EMBL" id="REGN01001814">
    <property type="protein sequence ID" value="RNA32351.1"/>
    <property type="molecule type" value="Genomic_DNA"/>
</dbReference>
<reference evidence="1 2" key="1">
    <citation type="journal article" date="2018" name="Sci. Rep.">
        <title>Genomic signatures of local adaptation to the degree of environmental predictability in rotifers.</title>
        <authorList>
            <person name="Franch-Gras L."/>
            <person name="Hahn C."/>
            <person name="Garcia-Roger E.M."/>
            <person name="Carmona M.J."/>
            <person name="Serra M."/>
            <person name="Gomez A."/>
        </authorList>
    </citation>
    <scope>NUCLEOTIDE SEQUENCE [LARGE SCALE GENOMIC DNA]</scope>
    <source>
        <strain evidence="1">HYR1</strain>
    </source>
</reference>
<sequence length="144" mass="16000">MCLAHKNVECHISNCREKIILQINEIVDVCVSNEKFACDEATTSRLSLLDCSHSFMPQISLVNSVFTVLYTCCLGIGVKSNKLIFSIPSTTSCPFKTLQLLTESKQSDVDDTFEPHNTHLGPHSPLSLMTPLQMGQHPAKWASY</sequence>
<name>A0A3M7S9A5_BRAPC</name>
<accession>A0A3M7S9A5</accession>
<evidence type="ECO:0000313" key="1">
    <source>
        <dbReference type="EMBL" id="RNA32351.1"/>
    </source>
</evidence>
<comment type="caution">
    <text evidence="1">The sequence shown here is derived from an EMBL/GenBank/DDBJ whole genome shotgun (WGS) entry which is preliminary data.</text>
</comment>
<gene>
    <name evidence="1" type="ORF">BpHYR1_024774</name>
</gene>